<evidence type="ECO:0000313" key="1">
    <source>
        <dbReference type="EMBL" id="OOH95371.1"/>
    </source>
</evidence>
<dbReference type="STRING" id="238.BBD35_00505"/>
<reference evidence="1 2" key="1">
    <citation type="submission" date="2016-11" db="EMBL/GenBank/DDBJ databases">
        <title>Genome sequence and comparative genomic analysis of clinical strain Elizabethkingia meningoseptica 61421 PRCM.</title>
        <authorList>
            <person name="Wang M."/>
            <person name="Hu S."/>
            <person name="Cao L."/>
            <person name="Jiang T."/>
            <person name="Zhou Y."/>
            <person name="Ming D."/>
        </authorList>
    </citation>
    <scope>NUCLEOTIDE SEQUENCE [LARGE SCALE GENOMIC DNA]</scope>
    <source>
        <strain evidence="1 2">61421 PRCM</strain>
    </source>
</reference>
<proteinExistence type="predicted"/>
<name>A0A1T3F0G6_ELIME</name>
<dbReference type="InterPro" id="IPR027375">
    <property type="entry name" value="DKNYY"/>
</dbReference>
<gene>
    <name evidence="1" type="ORF">BMF97_09920</name>
</gene>
<protein>
    <recommendedName>
        <fullName evidence="3">DKNYY family protein</fullName>
    </recommendedName>
</protein>
<dbReference type="Proteomes" id="UP000188947">
    <property type="component" value="Unassembled WGS sequence"/>
</dbReference>
<keyword evidence="2" id="KW-1185">Reference proteome</keyword>
<dbReference type="EMBL" id="MPOG01000011">
    <property type="protein sequence ID" value="OOH95371.1"/>
    <property type="molecule type" value="Genomic_DNA"/>
</dbReference>
<comment type="caution">
    <text evidence="1">The sequence shown here is derived from an EMBL/GenBank/DDBJ whole genome shotgun (WGS) entry which is preliminary data.</text>
</comment>
<dbReference type="AlphaFoldDB" id="A0A1T3F0G6"/>
<sequence length="293" mass="33513">MDFADPKSFQVLAEDLAKDKDSVYYREKAQDIAVDIPSFHFKDNIMKDRFHVFYNFKGSIYAITGADPQTYEIIKNHKEWARDKNHYFYAGVKVPADYKTFAFVNDYFVKDKDSVLVLHNTGNFKTVLPNTGNVESVSKYYIKAGNTIYYPPLGNDSNVVAKKFNTLDNIRVINPNLISINNKTILSSGKNFKYDQVDAGSFQLFPVDKDKYAYESSSYSKDKNNVYYDEEVIPDADTRTFIIMGDYFGKDAKNVYYKKQLLKGVDAPSFNKDGNFYKDKLGNKFGALGGNKV</sequence>
<dbReference type="eggNOG" id="ENOG503339Y">
    <property type="taxonomic scope" value="Bacteria"/>
</dbReference>
<organism evidence="1 2">
    <name type="scientific">Elizabethkingia meningoseptica</name>
    <name type="common">Chryseobacterium meningosepticum</name>
    <dbReference type="NCBI Taxonomy" id="238"/>
    <lineage>
        <taxon>Bacteria</taxon>
        <taxon>Pseudomonadati</taxon>
        <taxon>Bacteroidota</taxon>
        <taxon>Flavobacteriia</taxon>
        <taxon>Flavobacteriales</taxon>
        <taxon>Weeksellaceae</taxon>
        <taxon>Elizabethkingia</taxon>
    </lineage>
</organism>
<evidence type="ECO:0008006" key="3">
    <source>
        <dbReference type="Google" id="ProtNLM"/>
    </source>
</evidence>
<evidence type="ECO:0000313" key="2">
    <source>
        <dbReference type="Proteomes" id="UP000188947"/>
    </source>
</evidence>
<accession>A0A1T3F0G6</accession>
<dbReference type="Pfam" id="PF13644">
    <property type="entry name" value="DKNYY"/>
    <property type="match status" value="2"/>
</dbReference>